<organism evidence="1 2">
    <name type="scientific">Phytophthora infestans</name>
    <name type="common">Potato late blight agent</name>
    <name type="synonym">Botrytis infestans</name>
    <dbReference type="NCBI Taxonomy" id="4787"/>
    <lineage>
        <taxon>Eukaryota</taxon>
        <taxon>Sar</taxon>
        <taxon>Stramenopiles</taxon>
        <taxon>Oomycota</taxon>
        <taxon>Peronosporomycetes</taxon>
        <taxon>Peronosporales</taxon>
        <taxon>Peronosporaceae</taxon>
        <taxon>Phytophthora</taxon>
    </lineage>
</organism>
<reference evidence="1" key="1">
    <citation type="submission" date="2020-03" db="EMBL/GenBank/DDBJ databases">
        <title>Hybrid Assembly of Korean Phytophthora infestans isolates.</title>
        <authorList>
            <person name="Prokchorchik M."/>
            <person name="Lee Y."/>
            <person name="Seo J."/>
            <person name="Cho J.-H."/>
            <person name="Park Y.-E."/>
            <person name="Jang D.-C."/>
            <person name="Im J.-S."/>
            <person name="Choi J.-G."/>
            <person name="Park H.-J."/>
            <person name="Lee G.-B."/>
            <person name="Lee Y.-G."/>
            <person name="Hong S.-Y."/>
            <person name="Cho K."/>
            <person name="Sohn K.H."/>
        </authorList>
    </citation>
    <scope>NUCLEOTIDE SEQUENCE</scope>
    <source>
        <strain evidence="1">KR_2_A2</strain>
    </source>
</reference>
<sequence>MSGSRSNSTCLVFHDACISISEHISAGRGGRRNWGPHVVYLDYHGGRNGLAFGRLGILQQDPLKLGRIQLKLGWFGVPVVVSRSLLRFFHVRVTVGDRDSFVRAEHVAVPMIVL</sequence>
<dbReference type="EMBL" id="JAACNO010002837">
    <property type="protein sequence ID" value="KAF4130440.1"/>
    <property type="molecule type" value="Genomic_DNA"/>
</dbReference>
<comment type="caution">
    <text evidence="1">The sequence shown here is derived from an EMBL/GenBank/DDBJ whole genome shotgun (WGS) entry which is preliminary data.</text>
</comment>
<dbReference type="AlphaFoldDB" id="A0A8S9TPP7"/>
<evidence type="ECO:0000313" key="1">
    <source>
        <dbReference type="EMBL" id="KAF4130440.1"/>
    </source>
</evidence>
<dbReference type="Proteomes" id="UP000704712">
    <property type="component" value="Unassembled WGS sequence"/>
</dbReference>
<gene>
    <name evidence="1" type="ORF">GN958_ATG20334</name>
</gene>
<proteinExistence type="predicted"/>
<evidence type="ECO:0000313" key="2">
    <source>
        <dbReference type="Proteomes" id="UP000704712"/>
    </source>
</evidence>
<name>A0A8S9TPP7_PHYIN</name>
<accession>A0A8S9TPP7</accession>
<protein>
    <submittedName>
        <fullName evidence="1">Uncharacterized protein</fullName>
    </submittedName>
</protein>